<gene>
    <name evidence="1" type="ORF">RM780_07275</name>
</gene>
<dbReference type="EMBL" id="JAVREN010000007">
    <property type="protein sequence ID" value="MDT0306763.1"/>
    <property type="molecule type" value="Genomic_DNA"/>
</dbReference>
<accession>A0ABU2L617</accession>
<comment type="caution">
    <text evidence="1">The sequence shown here is derived from an EMBL/GenBank/DDBJ whole genome shotgun (WGS) entry which is preliminary data.</text>
</comment>
<evidence type="ECO:0000313" key="1">
    <source>
        <dbReference type="EMBL" id="MDT0306763.1"/>
    </source>
</evidence>
<keyword evidence="2" id="KW-1185">Reference proteome</keyword>
<sequence length="329" mass="35767">MDRVRVLYIGGLGRSGSTVLSRALGGLPGFFHVGELVFLWTRGAGLDELCGCGSTFRSCPFWTEVGERAYGGWDAVDCARVAGLKHRVDRTRYLPQLLGPRPPAAFRRRLDELAGLLSPLYAAIRDVGGCRVVVDSSKHVSYAAVLRRLPGVDLRLLHVTRDSRGVAHSWAKSVRRPEGSGSDAYMARVPVPKLAARWTAFNGLLDVLRMVHEDAAVLRYERFVAEPDAVLREIAALAGAELAPADLDFLTPSAGPGRPPELKLAAEHSVSGNPMRFDSGTVPLRLDDAWRGALPPRDRALVTALTAPGMLRYGYRLRKAPAHPVGHQT</sequence>
<evidence type="ECO:0008006" key="3">
    <source>
        <dbReference type="Google" id="ProtNLM"/>
    </source>
</evidence>
<name>A0ABU2L617_9ACTN</name>
<proteinExistence type="predicted"/>
<reference evidence="2" key="1">
    <citation type="submission" date="2023-07" db="EMBL/GenBank/DDBJ databases">
        <title>30 novel species of actinomycetes from the DSMZ collection.</title>
        <authorList>
            <person name="Nouioui I."/>
        </authorList>
    </citation>
    <scope>NUCLEOTIDE SEQUENCE [LARGE SCALE GENOMIC DNA]</scope>
    <source>
        <strain evidence="2">DSM 44917</strain>
    </source>
</reference>
<dbReference type="Gene3D" id="3.40.50.300">
    <property type="entry name" value="P-loop containing nucleotide triphosphate hydrolases"/>
    <property type="match status" value="1"/>
</dbReference>
<evidence type="ECO:0000313" key="2">
    <source>
        <dbReference type="Proteomes" id="UP001183388"/>
    </source>
</evidence>
<dbReference type="Proteomes" id="UP001183388">
    <property type="component" value="Unassembled WGS sequence"/>
</dbReference>
<dbReference type="InterPro" id="IPR027417">
    <property type="entry name" value="P-loop_NTPase"/>
</dbReference>
<protein>
    <recommendedName>
        <fullName evidence="3">Sulfotransferase</fullName>
    </recommendedName>
</protein>
<dbReference type="SUPFAM" id="SSF52540">
    <property type="entry name" value="P-loop containing nucleoside triphosphate hydrolases"/>
    <property type="match status" value="1"/>
</dbReference>
<dbReference type="RefSeq" id="WP_311629692.1">
    <property type="nucleotide sequence ID" value="NZ_JAVREN010000007.1"/>
</dbReference>
<organism evidence="1 2">
    <name type="scientific">Streptomyces boetiae</name>
    <dbReference type="NCBI Taxonomy" id="3075541"/>
    <lineage>
        <taxon>Bacteria</taxon>
        <taxon>Bacillati</taxon>
        <taxon>Actinomycetota</taxon>
        <taxon>Actinomycetes</taxon>
        <taxon>Kitasatosporales</taxon>
        <taxon>Streptomycetaceae</taxon>
        <taxon>Streptomyces</taxon>
    </lineage>
</organism>